<accession>A0A7I4YQV2</accession>
<dbReference type="Proteomes" id="UP000025227">
    <property type="component" value="Unplaced"/>
</dbReference>
<proteinExistence type="predicted"/>
<evidence type="ECO:0000313" key="2">
    <source>
        <dbReference type="WBParaSite" id="HCON_00123160-00001"/>
    </source>
</evidence>
<reference evidence="2" key="1">
    <citation type="submission" date="2020-12" db="UniProtKB">
        <authorList>
            <consortium name="WormBaseParasite"/>
        </authorList>
    </citation>
    <scope>IDENTIFICATION</scope>
    <source>
        <strain evidence="2">MHco3</strain>
    </source>
</reference>
<organism evidence="1 2">
    <name type="scientific">Haemonchus contortus</name>
    <name type="common">Barber pole worm</name>
    <dbReference type="NCBI Taxonomy" id="6289"/>
    <lineage>
        <taxon>Eukaryota</taxon>
        <taxon>Metazoa</taxon>
        <taxon>Ecdysozoa</taxon>
        <taxon>Nematoda</taxon>
        <taxon>Chromadorea</taxon>
        <taxon>Rhabditida</taxon>
        <taxon>Rhabditina</taxon>
        <taxon>Rhabditomorpha</taxon>
        <taxon>Strongyloidea</taxon>
        <taxon>Trichostrongylidae</taxon>
        <taxon>Haemonchus</taxon>
    </lineage>
</organism>
<dbReference type="AlphaFoldDB" id="A0A7I4YQV2"/>
<dbReference type="WBParaSite" id="HCON_00123160-00001">
    <property type="protein sequence ID" value="HCON_00123160-00001"/>
    <property type="gene ID" value="HCON_00123160"/>
</dbReference>
<protein>
    <submittedName>
        <fullName evidence="2">Uncharacterized protein</fullName>
    </submittedName>
</protein>
<name>A0A7I4YQV2_HAECO</name>
<sequence>MIGRSVAFLYHH</sequence>
<keyword evidence="1" id="KW-1185">Reference proteome</keyword>
<evidence type="ECO:0000313" key="1">
    <source>
        <dbReference type="Proteomes" id="UP000025227"/>
    </source>
</evidence>